<dbReference type="Gene3D" id="1.10.357.10">
    <property type="entry name" value="Tetracycline Repressor, domain 2"/>
    <property type="match status" value="1"/>
</dbReference>
<evidence type="ECO:0000313" key="7">
    <source>
        <dbReference type="Proteomes" id="UP001197247"/>
    </source>
</evidence>
<organism evidence="6 7">
    <name type="scientific">Kineosporia corallincola</name>
    <dbReference type="NCBI Taxonomy" id="2835133"/>
    <lineage>
        <taxon>Bacteria</taxon>
        <taxon>Bacillati</taxon>
        <taxon>Actinomycetota</taxon>
        <taxon>Actinomycetes</taxon>
        <taxon>Kineosporiales</taxon>
        <taxon>Kineosporiaceae</taxon>
        <taxon>Kineosporia</taxon>
    </lineage>
</organism>
<feature type="domain" description="HTH tetR-type" evidence="4">
    <location>
        <begin position="13"/>
        <end position="46"/>
    </location>
</feature>
<evidence type="ECO:0000259" key="5">
    <source>
        <dbReference type="Pfam" id="PF13305"/>
    </source>
</evidence>
<keyword evidence="1" id="KW-0805">Transcription regulation</keyword>
<protein>
    <submittedName>
        <fullName evidence="6">WHG domain-containing protein</fullName>
    </submittedName>
</protein>
<reference evidence="6 7" key="1">
    <citation type="submission" date="2021-05" db="EMBL/GenBank/DDBJ databases">
        <title>Kineosporia and Streptomyces sp. nov. two new marine actinobacteria isolated from Coral.</title>
        <authorList>
            <person name="Buangrab K."/>
            <person name="Sutthacheep M."/>
            <person name="Yeemin T."/>
            <person name="Harunari E."/>
            <person name="Igarashi Y."/>
            <person name="Kanchanasin P."/>
            <person name="Tanasupawat S."/>
            <person name="Phongsopitanun W."/>
        </authorList>
    </citation>
    <scope>NUCLEOTIDE SEQUENCE [LARGE SCALE GENOMIC DNA]</scope>
    <source>
        <strain evidence="6 7">J2-2</strain>
    </source>
</reference>
<dbReference type="Proteomes" id="UP001197247">
    <property type="component" value="Unassembled WGS sequence"/>
</dbReference>
<feature type="domain" description="HTH-type transcriptional regulator MT1864/Rv1816-like C-terminal" evidence="5">
    <location>
        <begin position="82"/>
        <end position="179"/>
    </location>
</feature>
<gene>
    <name evidence="6" type="ORF">KIH74_30090</name>
</gene>
<sequence length="192" mass="20169">MPRAGLDPAAVTAAAAALTDEIGFDRLSMGLIAERLGVKTPSLYKHVDGLADLSHRIAVLAMDEFADTLRDAIQGLAGGDALAAAAQAIRGFVLEHPGRYAAANLAQRSGDDDPLVPASGRVLASLAAVLNGYHLEPGQQIHAMRMLRSVLHGFATLEAGGGFQIDADVEVSFRWMIDFVDRGLRAIAAEKG</sequence>
<dbReference type="InterPro" id="IPR009057">
    <property type="entry name" value="Homeodomain-like_sf"/>
</dbReference>
<dbReference type="SUPFAM" id="SSF46689">
    <property type="entry name" value="Homeodomain-like"/>
    <property type="match status" value="1"/>
</dbReference>
<evidence type="ECO:0000313" key="6">
    <source>
        <dbReference type="EMBL" id="MBT0773233.1"/>
    </source>
</evidence>
<dbReference type="EMBL" id="JAHBAY010000016">
    <property type="protein sequence ID" value="MBT0773233.1"/>
    <property type="molecule type" value="Genomic_DNA"/>
</dbReference>
<dbReference type="InterPro" id="IPR025996">
    <property type="entry name" value="MT1864/Rv1816-like_C"/>
</dbReference>
<name>A0ABS5TR77_9ACTN</name>
<evidence type="ECO:0000259" key="4">
    <source>
        <dbReference type="Pfam" id="PF00440"/>
    </source>
</evidence>
<keyword evidence="2" id="KW-0238">DNA-binding</keyword>
<dbReference type="Gene3D" id="1.10.10.60">
    <property type="entry name" value="Homeodomain-like"/>
    <property type="match status" value="1"/>
</dbReference>
<evidence type="ECO:0000256" key="1">
    <source>
        <dbReference type="ARBA" id="ARBA00023015"/>
    </source>
</evidence>
<proteinExistence type="predicted"/>
<comment type="caution">
    <text evidence="6">The sequence shown here is derived from an EMBL/GenBank/DDBJ whole genome shotgun (WGS) entry which is preliminary data.</text>
</comment>
<dbReference type="InterPro" id="IPR036271">
    <property type="entry name" value="Tet_transcr_reg_TetR-rel_C_sf"/>
</dbReference>
<evidence type="ECO:0000256" key="3">
    <source>
        <dbReference type="ARBA" id="ARBA00023163"/>
    </source>
</evidence>
<dbReference type="SUPFAM" id="SSF48498">
    <property type="entry name" value="Tetracyclin repressor-like, C-terminal domain"/>
    <property type="match status" value="1"/>
</dbReference>
<dbReference type="InterPro" id="IPR001647">
    <property type="entry name" value="HTH_TetR"/>
</dbReference>
<accession>A0ABS5TR77</accession>
<dbReference type="Pfam" id="PF00440">
    <property type="entry name" value="TetR_N"/>
    <property type="match status" value="1"/>
</dbReference>
<keyword evidence="3" id="KW-0804">Transcription</keyword>
<evidence type="ECO:0000256" key="2">
    <source>
        <dbReference type="ARBA" id="ARBA00023125"/>
    </source>
</evidence>
<keyword evidence="7" id="KW-1185">Reference proteome</keyword>
<dbReference type="Pfam" id="PF13305">
    <property type="entry name" value="TetR_C_33"/>
    <property type="match status" value="1"/>
</dbReference>
<dbReference type="RefSeq" id="WP_214159773.1">
    <property type="nucleotide sequence ID" value="NZ_JAHBAY010000016.1"/>
</dbReference>